<sequence>MSQHPNSSPTQPPVKSFTNEAIPHSQLLPSNIYNLWPEIVEEEKVSHVYDSHHPSSQRRVNWPVRVTTEDPNVGNEGQDAVARIFRRAYGNIRDLIIYAEDRFIPGTASEDMASKFVWYEDKLMTDFQKIFD</sequence>
<gene>
    <name evidence="1" type="ORF">O181_057329</name>
</gene>
<dbReference type="EMBL" id="AVOT02026056">
    <property type="protein sequence ID" value="MBW0517614.1"/>
    <property type="molecule type" value="Genomic_DNA"/>
</dbReference>
<accession>A0A9Q3HWK6</accession>
<organism evidence="1 2">
    <name type="scientific">Austropuccinia psidii MF-1</name>
    <dbReference type="NCBI Taxonomy" id="1389203"/>
    <lineage>
        <taxon>Eukaryota</taxon>
        <taxon>Fungi</taxon>
        <taxon>Dikarya</taxon>
        <taxon>Basidiomycota</taxon>
        <taxon>Pucciniomycotina</taxon>
        <taxon>Pucciniomycetes</taxon>
        <taxon>Pucciniales</taxon>
        <taxon>Sphaerophragmiaceae</taxon>
        <taxon>Austropuccinia</taxon>
    </lineage>
</organism>
<dbReference type="Proteomes" id="UP000765509">
    <property type="component" value="Unassembled WGS sequence"/>
</dbReference>
<reference evidence="1" key="1">
    <citation type="submission" date="2021-03" db="EMBL/GenBank/DDBJ databases">
        <title>Draft genome sequence of rust myrtle Austropuccinia psidii MF-1, a brazilian biotype.</title>
        <authorList>
            <person name="Quecine M.C."/>
            <person name="Pachon D.M.R."/>
            <person name="Bonatelli M.L."/>
            <person name="Correr F.H."/>
            <person name="Franceschini L.M."/>
            <person name="Leite T.F."/>
            <person name="Margarido G.R.A."/>
            <person name="Almeida C.A."/>
            <person name="Ferrarezi J.A."/>
            <person name="Labate C.A."/>
        </authorList>
    </citation>
    <scope>NUCLEOTIDE SEQUENCE</scope>
    <source>
        <strain evidence="1">MF-1</strain>
    </source>
</reference>
<comment type="caution">
    <text evidence="1">The sequence shown here is derived from an EMBL/GenBank/DDBJ whole genome shotgun (WGS) entry which is preliminary data.</text>
</comment>
<evidence type="ECO:0000313" key="1">
    <source>
        <dbReference type="EMBL" id="MBW0517614.1"/>
    </source>
</evidence>
<name>A0A9Q3HWK6_9BASI</name>
<protein>
    <submittedName>
        <fullName evidence="1">Uncharacterized protein</fullName>
    </submittedName>
</protein>
<keyword evidence="2" id="KW-1185">Reference proteome</keyword>
<dbReference type="AlphaFoldDB" id="A0A9Q3HWK6"/>
<proteinExistence type="predicted"/>
<evidence type="ECO:0000313" key="2">
    <source>
        <dbReference type="Proteomes" id="UP000765509"/>
    </source>
</evidence>